<sequence>MSISAHATSATTVTETAYASAGSRATVAVTAARAMSISAHATSATTVTETAYASAGSRATAVGFAVAVRLLHLLGRSATPMTSPAAVTETVCRAGSTLVPSVASIKELATTRSATARTTCWVTSRLRSKSRASPSVHHSDRSDEGVLLGHAVTLEMPVDESSGSAFPEEGDEVHPAEASESRGLFMSMPTRAAETPTKNPNSSTTSSGSESFPPTISAPTLRPTSLPSADGEGRLIEFTVENLNGEPGKKGTFIVLTRPDWAPIGAERVETLSQFGINGDPEVQAKWRSNYLEDEPVAVSNSRGTISFASAGPGTRTTQLFINLTRNSFLNRQGFSPIGQVVEGMDVVERFYSGYGDGPSSPIQWKIQSEGNEYLQSSYPKLSYFSKVQFK</sequence>
<dbReference type="SUPFAM" id="SSF50891">
    <property type="entry name" value="Cyclophilin-like"/>
    <property type="match status" value="1"/>
</dbReference>
<comment type="caution">
    <text evidence="6">The sequence shown here is derived from an EMBL/GenBank/DDBJ whole genome shotgun (WGS) entry which is preliminary data.</text>
</comment>
<dbReference type="AlphaFoldDB" id="K0RPI6"/>
<evidence type="ECO:0000256" key="2">
    <source>
        <dbReference type="ARBA" id="ARBA00023110"/>
    </source>
</evidence>
<keyword evidence="7" id="KW-1185">Reference proteome</keyword>
<dbReference type="EMBL" id="AGNL01042938">
    <property type="protein sequence ID" value="EJK50801.1"/>
    <property type="molecule type" value="Genomic_DNA"/>
</dbReference>
<dbReference type="Pfam" id="PF00160">
    <property type="entry name" value="Pro_isomerase"/>
    <property type="match status" value="1"/>
</dbReference>
<feature type="region of interest" description="Disordered" evidence="4">
    <location>
        <begin position="124"/>
        <end position="144"/>
    </location>
</feature>
<keyword evidence="3" id="KW-0413">Isomerase</keyword>
<dbReference type="InterPro" id="IPR044665">
    <property type="entry name" value="E_coli_cyclophilin_A-like"/>
</dbReference>
<dbReference type="InterPro" id="IPR029000">
    <property type="entry name" value="Cyclophilin-like_dom_sf"/>
</dbReference>
<accession>K0RPI6</accession>
<gene>
    <name evidence="6" type="ORF">THAOC_30099</name>
</gene>
<evidence type="ECO:0000259" key="5">
    <source>
        <dbReference type="PROSITE" id="PS50072"/>
    </source>
</evidence>
<protein>
    <recommendedName>
        <fullName evidence="1">peptidylprolyl isomerase</fullName>
        <ecNumber evidence="1">5.2.1.8</ecNumber>
    </recommendedName>
</protein>
<evidence type="ECO:0000256" key="3">
    <source>
        <dbReference type="ARBA" id="ARBA00023235"/>
    </source>
</evidence>
<evidence type="ECO:0000256" key="1">
    <source>
        <dbReference type="ARBA" id="ARBA00013194"/>
    </source>
</evidence>
<feature type="compositionally biased region" description="Low complexity" evidence="4">
    <location>
        <begin position="195"/>
        <end position="215"/>
    </location>
</feature>
<dbReference type="PANTHER" id="PTHR43246">
    <property type="entry name" value="PEPTIDYL-PROLYL CIS-TRANS ISOMERASE CYP38, CHLOROPLASTIC"/>
    <property type="match status" value="1"/>
</dbReference>
<dbReference type="eggNOG" id="ENOG502SF18">
    <property type="taxonomic scope" value="Eukaryota"/>
</dbReference>
<dbReference type="EC" id="5.2.1.8" evidence="1"/>
<dbReference type="OrthoDB" id="423037at2759"/>
<dbReference type="InterPro" id="IPR002130">
    <property type="entry name" value="Cyclophilin-type_PPIase_dom"/>
</dbReference>
<evidence type="ECO:0000256" key="4">
    <source>
        <dbReference type="SAM" id="MobiDB-lite"/>
    </source>
</evidence>
<dbReference type="Proteomes" id="UP000266841">
    <property type="component" value="Unassembled WGS sequence"/>
</dbReference>
<feature type="domain" description="PPIase cyclophilin-type" evidence="5">
    <location>
        <begin position="218"/>
        <end position="364"/>
    </location>
</feature>
<organism evidence="6 7">
    <name type="scientific">Thalassiosira oceanica</name>
    <name type="common">Marine diatom</name>
    <dbReference type="NCBI Taxonomy" id="159749"/>
    <lineage>
        <taxon>Eukaryota</taxon>
        <taxon>Sar</taxon>
        <taxon>Stramenopiles</taxon>
        <taxon>Ochrophyta</taxon>
        <taxon>Bacillariophyta</taxon>
        <taxon>Coscinodiscophyceae</taxon>
        <taxon>Thalassiosirophycidae</taxon>
        <taxon>Thalassiosirales</taxon>
        <taxon>Thalassiosiraceae</taxon>
        <taxon>Thalassiosira</taxon>
    </lineage>
</organism>
<evidence type="ECO:0000313" key="7">
    <source>
        <dbReference type="Proteomes" id="UP000266841"/>
    </source>
</evidence>
<dbReference type="PROSITE" id="PS50072">
    <property type="entry name" value="CSA_PPIASE_2"/>
    <property type="match status" value="1"/>
</dbReference>
<proteinExistence type="predicted"/>
<dbReference type="GO" id="GO:0003755">
    <property type="term" value="F:peptidyl-prolyl cis-trans isomerase activity"/>
    <property type="evidence" value="ECO:0007669"/>
    <property type="project" value="UniProtKB-KW"/>
</dbReference>
<feature type="region of interest" description="Disordered" evidence="4">
    <location>
        <begin position="159"/>
        <end position="230"/>
    </location>
</feature>
<dbReference type="Gene3D" id="2.40.100.10">
    <property type="entry name" value="Cyclophilin-like"/>
    <property type="match status" value="1"/>
</dbReference>
<name>K0RPI6_THAOC</name>
<evidence type="ECO:0000313" key="6">
    <source>
        <dbReference type="EMBL" id="EJK50801.1"/>
    </source>
</evidence>
<keyword evidence="2" id="KW-0697">Rotamase</keyword>
<reference evidence="6 7" key="1">
    <citation type="journal article" date="2012" name="Genome Biol.">
        <title>Genome and low-iron response of an oceanic diatom adapted to chronic iron limitation.</title>
        <authorList>
            <person name="Lommer M."/>
            <person name="Specht M."/>
            <person name="Roy A.S."/>
            <person name="Kraemer L."/>
            <person name="Andreson R."/>
            <person name="Gutowska M.A."/>
            <person name="Wolf J."/>
            <person name="Bergner S.V."/>
            <person name="Schilhabel M.B."/>
            <person name="Klostermeier U.C."/>
            <person name="Beiko R.G."/>
            <person name="Rosenstiel P."/>
            <person name="Hippler M."/>
            <person name="Laroche J."/>
        </authorList>
    </citation>
    <scope>NUCLEOTIDE SEQUENCE [LARGE SCALE GENOMIC DNA]</scope>
    <source>
        <strain evidence="6 7">CCMP1005</strain>
    </source>
</reference>